<sequence length="262" mass="30185">MVLYLDELILENFLVNLFLLQITFRTIKKRCALKRQILSAFLGSLYVIVIVFPELRFLNNKITSVLVAFLMILICVDSKKFYLKGTLIYIGYSMVLAGTTFYFSIGNKGVNNYIFKFNYKKLALSIMVIYLIIDRLVFYIKDRKLMHQCIYEVDVLIKEKNIKFKGFLDTGNELREPITNLPVIVVQKNILEGVDIKDYIKYSITYSVVNGKLGKLQGFKPDSVTINENGQKITKEVILAYCDNQLSYSKDYGALLPRGILV</sequence>
<dbReference type="Pfam" id="PF03419">
    <property type="entry name" value="Peptidase_U4"/>
    <property type="match status" value="1"/>
</dbReference>
<proteinExistence type="predicted"/>
<keyword evidence="2" id="KW-0812">Transmembrane</keyword>
<comment type="caution">
    <text evidence="3">The sequence shown here is derived from an EMBL/GenBank/DDBJ whole genome shotgun (WGS) entry which is preliminary data.</text>
</comment>
<feature type="transmembrane region" description="Helical" evidence="2">
    <location>
        <begin position="117"/>
        <end position="138"/>
    </location>
</feature>
<dbReference type="RefSeq" id="WP_061995478.1">
    <property type="nucleotide sequence ID" value="NZ_JAAGPU010000003.1"/>
</dbReference>
<keyword evidence="4" id="KW-1185">Reference proteome</keyword>
<name>A0A6M0GZ98_9CLOT</name>
<dbReference type="GO" id="GO:0030436">
    <property type="term" value="P:asexual sporulation"/>
    <property type="evidence" value="ECO:0007669"/>
    <property type="project" value="InterPro"/>
</dbReference>
<organism evidence="3 4">
    <name type="scientific">Clostridium senegalense</name>
    <dbReference type="NCBI Taxonomy" id="1465809"/>
    <lineage>
        <taxon>Bacteria</taxon>
        <taxon>Bacillati</taxon>
        <taxon>Bacillota</taxon>
        <taxon>Clostridia</taxon>
        <taxon>Eubacteriales</taxon>
        <taxon>Clostridiaceae</taxon>
        <taxon>Clostridium</taxon>
    </lineage>
</organism>
<reference evidence="3 4" key="1">
    <citation type="submission" date="2020-02" db="EMBL/GenBank/DDBJ databases">
        <title>Genome assembly of a novel Clostridium senegalense strain.</title>
        <authorList>
            <person name="Gupta T.B."/>
            <person name="Jauregui R."/>
            <person name="Maclean P."/>
            <person name="Nawarathana A."/>
            <person name="Brightwell G."/>
        </authorList>
    </citation>
    <scope>NUCLEOTIDE SEQUENCE [LARGE SCALE GENOMIC DNA]</scope>
    <source>
        <strain evidence="3 4">AGRFS4</strain>
    </source>
</reference>
<keyword evidence="2" id="KW-1133">Transmembrane helix</keyword>
<keyword evidence="2" id="KW-0472">Membrane</keyword>
<feature type="transmembrane region" description="Helical" evidence="2">
    <location>
        <begin position="87"/>
        <end position="105"/>
    </location>
</feature>
<dbReference type="GO" id="GO:0004190">
    <property type="term" value="F:aspartic-type endopeptidase activity"/>
    <property type="evidence" value="ECO:0007669"/>
    <property type="project" value="InterPro"/>
</dbReference>
<dbReference type="InterPro" id="IPR005081">
    <property type="entry name" value="SpoIIGA"/>
</dbReference>
<evidence type="ECO:0000256" key="2">
    <source>
        <dbReference type="SAM" id="Phobius"/>
    </source>
</evidence>
<dbReference type="AlphaFoldDB" id="A0A6M0GZ98"/>
<evidence type="ECO:0000313" key="3">
    <source>
        <dbReference type="EMBL" id="NEU03830.1"/>
    </source>
</evidence>
<dbReference type="GO" id="GO:0006508">
    <property type="term" value="P:proteolysis"/>
    <property type="evidence" value="ECO:0007669"/>
    <property type="project" value="InterPro"/>
</dbReference>
<gene>
    <name evidence="3" type="ORF">G3M99_02960</name>
</gene>
<dbReference type="PIRSF" id="PIRSF018571">
    <property type="entry name" value="SpoIIGA"/>
    <property type="match status" value="1"/>
</dbReference>
<protein>
    <submittedName>
        <fullName evidence="3">Sigma-E processing peptidase SpoIIGA</fullName>
    </submittedName>
</protein>
<feature type="active site" evidence="1">
    <location>
        <position position="169"/>
    </location>
</feature>
<evidence type="ECO:0000313" key="4">
    <source>
        <dbReference type="Proteomes" id="UP000481872"/>
    </source>
</evidence>
<evidence type="ECO:0000256" key="1">
    <source>
        <dbReference type="PIRSR" id="PIRSR018571-1"/>
    </source>
</evidence>
<accession>A0A6M0GZ98</accession>
<feature type="transmembrane region" description="Helical" evidence="2">
    <location>
        <begin position="36"/>
        <end position="52"/>
    </location>
</feature>
<feature type="transmembrane region" description="Helical" evidence="2">
    <location>
        <begin position="58"/>
        <end position="75"/>
    </location>
</feature>
<dbReference type="EMBL" id="JAAGPU010000003">
    <property type="protein sequence ID" value="NEU03830.1"/>
    <property type="molecule type" value="Genomic_DNA"/>
</dbReference>
<dbReference type="Proteomes" id="UP000481872">
    <property type="component" value="Unassembled WGS sequence"/>
</dbReference>